<comment type="caution">
    <text evidence="2">The sequence shown here is derived from an EMBL/GenBank/DDBJ whole genome shotgun (WGS) entry which is preliminary data.</text>
</comment>
<feature type="transmembrane region" description="Helical" evidence="1">
    <location>
        <begin position="127"/>
        <end position="144"/>
    </location>
</feature>
<dbReference type="PANTHER" id="PTHR34821">
    <property type="entry name" value="INNER MEMBRANE PROTEIN YDCZ"/>
    <property type="match status" value="1"/>
</dbReference>
<dbReference type="PANTHER" id="PTHR34821:SF2">
    <property type="entry name" value="INNER MEMBRANE PROTEIN YDCZ"/>
    <property type="match status" value="1"/>
</dbReference>
<dbReference type="GO" id="GO:0005886">
    <property type="term" value="C:plasma membrane"/>
    <property type="evidence" value="ECO:0007669"/>
    <property type="project" value="TreeGrafter"/>
</dbReference>
<keyword evidence="1" id="KW-1133">Transmembrane helix</keyword>
<dbReference type="OrthoDB" id="7864805at2"/>
<evidence type="ECO:0000256" key="1">
    <source>
        <dbReference type="SAM" id="Phobius"/>
    </source>
</evidence>
<dbReference type="InterPro" id="IPR006750">
    <property type="entry name" value="YdcZ"/>
</dbReference>
<organism evidence="2 3">
    <name type="scientific">Vibrio europaeus</name>
    <dbReference type="NCBI Taxonomy" id="300876"/>
    <lineage>
        <taxon>Bacteria</taxon>
        <taxon>Pseudomonadati</taxon>
        <taxon>Pseudomonadota</taxon>
        <taxon>Gammaproteobacteria</taxon>
        <taxon>Vibrionales</taxon>
        <taxon>Vibrionaceae</taxon>
        <taxon>Vibrio</taxon>
        <taxon>Vibrio oreintalis group</taxon>
    </lineage>
</organism>
<gene>
    <name evidence="2" type="ORF">AZ468_08350</name>
</gene>
<dbReference type="EMBL" id="LUAX01000001">
    <property type="protein sequence ID" value="OAN01109.1"/>
    <property type="molecule type" value="Genomic_DNA"/>
</dbReference>
<feature type="transmembrane region" description="Helical" evidence="1">
    <location>
        <begin position="67"/>
        <end position="86"/>
    </location>
</feature>
<proteinExistence type="predicted"/>
<dbReference type="AlphaFoldDB" id="A0A178JHU4"/>
<dbReference type="Pfam" id="PF04657">
    <property type="entry name" value="DMT_YdcZ"/>
    <property type="match status" value="1"/>
</dbReference>
<keyword evidence="1" id="KW-0472">Membrane</keyword>
<protein>
    <recommendedName>
        <fullName evidence="4">DMT family transporter</fullName>
    </recommendedName>
</protein>
<evidence type="ECO:0008006" key="4">
    <source>
        <dbReference type="Google" id="ProtNLM"/>
    </source>
</evidence>
<accession>A0A178JHU4</accession>
<dbReference type="Proteomes" id="UP000094761">
    <property type="component" value="Unassembled WGS sequence"/>
</dbReference>
<name>A0A178JHU4_9VIBR</name>
<reference evidence="2 3" key="1">
    <citation type="submission" date="2016-03" db="EMBL/GenBank/DDBJ databases">
        <title>Draft genome sequence of the Vibrio tubiashii subs. europaeus.</title>
        <authorList>
            <person name="Spinard E."/>
            <person name="Dubert J."/>
            <person name="Nelson D.R."/>
            <person name="Barja J.L."/>
        </authorList>
    </citation>
    <scope>NUCLEOTIDE SEQUENCE [LARGE SCALE GENOMIC DNA]</scope>
    <source>
        <strain evidence="3">PP-638</strain>
    </source>
</reference>
<feature type="transmembrane region" description="Helical" evidence="1">
    <location>
        <begin position="35"/>
        <end position="55"/>
    </location>
</feature>
<sequence>MMELILTVVIGLIGGIAVGTQTPIAGAMSQRVGGAASSFIVHLGGLVASGVLLLSRRGENIEQWRELPWYMLCSGGLGLVLFLTVSHTIPKLGAVSGVTLIIVGQLVAGLAIDYLGAFGTVPRDLEITKIIGLTLLLIGAYLIIR</sequence>
<evidence type="ECO:0000313" key="3">
    <source>
        <dbReference type="Proteomes" id="UP000094761"/>
    </source>
</evidence>
<evidence type="ECO:0000313" key="2">
    <source>
        <dbReference type="EMBL" id="OAN01109.1"/>
    </source>
</evidence>
<keyword evidence="1" id="KW-0812">Transmembrane</keyword>
<feature type="transmembrane region" description="Helical" evidence="1">
    <location>
        <begin position="92"/>
        <end position="115"/>
    </location>
</feature>